<protein>
    <submittedName>
        <fullName evidence="2">Permease</fullName>
    </submittedName>
</protein>
<dbReference type="EMBL" id="AZEA01000038">
    <property type="protein sequence ID" value="KRK86605.1"/>
    <property type="molecule type" value="Genomic_DNA"/>
</dbReference>
<sequence length="382" mass="42808">MLNEKDVLDLPEDLKKQLGVKSGAQVEVHVGTDELKISRTKPIEARKRRWGMIILTAIMSAVFVGYFMVRKMYQVSLVGSESVATMVLMLTTLSGLLSFTTVFIQLKRQSGSAVEAVSWRNLPTVELACTLISFMLLAGLFWIAGNLFKGASFDLVTSTALFALITSVEVLAINSIVPQLSSRLLTNIFIAVIVSGVILAMISNQNLYWWKHNLSFLGTNEAVHSWEFNLALIFAGLILVALVDYLFASLKRLFPKSRQLLVLRILLTLLAIDLALVGVFPNNVHMHPLHTRVAGYLIFLVLTLIFAIKWLLPDISKDFLHTSWMIAGALLVGEILFQVVGYLSLTAFEIMAFLLAFSWLVMLFERLNDYLEPIQNHKYVIK</sequence>
<evidence type="ECO:0000313" key="2">
    <source>
        <dbReference type="EMBL" id="KRK86605.1"/>
    </source>
</evidence>
<evidence type="ECO:0000256" key="1">
    <source>
        <dbReference type="SAM" id="Phobius"/>
    </source>
</evidence>
<feature type="transmembrane region" description="Helical" evidence="1">
    <location>
        <begin position="156"/>
        <end position="177"/>
    </location>
</feature>
<feature type="transmembrane region" description="Helical" evidence="1">
    <location>
        <begin position="260"/>
        <end position="281"/>
    </location>
</feature>
<feature type="transmembrane region" description="Helical" evidence="1">
    <location>
        <begin position="350"/>
        <end position="368"/>
    </location>
</feature>
<feature type="transmembrane region" description="Helical" evidence="1">
    <location>
        <begin position="84"/>
        <end position="104"/>
    </location>
</feature>
<evidence type="ECO:0000313" key="3">
    <source>
        <dbReference type="Proteomes" id="UP000051581"/>
    </source>
</evidence>
<feature type="transmembrane region" description="Helical" evidence="1">
    <location>
        <begin position="125"/>
        <end position="144"/>
    </location>
</feature>
<keyword evidence="1" id="KW-0472">Membrane</keyword>
<feature type="transmembrane region" description="Helical" evidence="1">
    <location>
        <begin position="50"/>
        <end position="69"/>
    </location>
</feature>
<keyword evidence="1" id="KW-0812">Transmembrane</keyword>
<keyword evidence="3" id="KW-1185">Reference proteome</keyword>
<feature type="transmembrane region" description="Helical" evidence="1">
    <location>
        <begin position="228"/>
        <end position="248"/>
    </location>
</feature>
<dbReference type="Proteomes" id="UP000051581">
    <property type="component" value="Unassembled WGS sequence"/>
</dbReference>
<gene>
    <name evidence="2" type="ORF">FD17_GL001891</name>
</gene>
<organism evidence="2 3">
    <name type="scientific">Lentilactobacillus sunkii DSM 19904</name>
    <dbReference type="NCBI Taxonomy" id="1423808"/>
    <lineage>
        <taxon>Bacteria</taxon>
        <taxon>Bacillati</taxon>
        <taxon>Bacillota</taxon>
        <taxon>Bacilli</taxon>
        <taxon>Lactobacillales</taxon>
        <taxon>Lactobacillaceae</taxon>
        <taxon>Lentilactobacillus</taxon>
    </lineage>
</organism>
<dbReference type="PATRIC" id="fig|1423808.3.peg.1916"/>
<comment type="caution">
    <text evidence="2">The sequence shown here is derived from an EMBL/GenBank/DDBJ whole genome shotgun (WGS) entry which is preliminary data.</text>
</comment>
<keyword evidence="1" id="KW-1133">Transmembrane helix</keyword>
<accession>A0A0R1KSN7</accession>
<reference evidence="2 3" key="1">
    <citation type="journal article" date="2015" name="Genome Announc.">
        <title>Expanding the biotechnology potential of lactobacilli through comparative genomics of 213 strains and associated genera.</title>
        <authorList>
            <person name="Sun Z."/>
            <person name="Harris H.M."/>
            <person name="McCann A."/>
            <person name="Guo C."/>
            <person name="Argimon S."/>
            <person name="Zhang W."/>
            <person name="Yang X."/>
            <person name="Jeffery I.B."/>
            <person name="Cooney J.C."/>
            <person name="Kagawa T.F."/>
            <person name="Liu W."/>
            <person name="Song Y."/>
            <person name="Salvetti E."/>
            <person name="Wrobel A."/>
            <person name="Rasinkangas P."/>
            <person name="Parkhill J."/>
            <person name="Rea M.C."/>
            <person name="O'Sullivan O."/>
            <person name="Ritari J."/>
            <person name="Douillard F.P."/>
            <person name="Paul Ross R."/>
            <person name="Yang R."/>
            <person name="Briner A.E."/>
            <person name="Felis G.E."/>
            <person name="de Vos W.M."/>
            <person name="Barrangou R."/>
            <person name="Klaenhammer T.R."/>
            <person name="Caufield P.W."/>
            <person name="Cui Y."/>
            <person name="Zhang H."/>
            <person name="O'Toole P.W."/>
        </authorList>
    </citation>
    <scope>NUCLEOTIDE SEQUENCE [LARGE SCALE GENOMIC DNA]</scope>
    <source>
        <strain evidence="2 3">DSM 19904</strain>
    </source>
</reference>
<feature type="transmembrane region" description="Helical" evidence="1">
    <location>
        <begin position="293"/>
        <end position="312"/>
    </location>
</feature>
<name>A0A0R1KSN7_9LACO</name>
<feature type="transmembrane region" description="Helical" evidence="1">
    <location>
        <begin position="324"/>
        <end position="344"/>
    </location>
</feature>
<feature type="transmembrane region" description="Helical" evidence="1">
    <location>
        <begin position="184"/>
        <end position="208"/>
    </location>
</feature>
<dbReference type="AlphaFoldDB" id="A0A0R1KSN7"/>
<proteinExistence type="predicted"/>